<dbReference type="AlphaFoldDB" id="A0A0J7JX14"/>
<organism evidence="1 2">
    <name type="scientific">Lasius niger</name>
    <name type="common">Black garden ant</name>
    <dbReference type="NCBI Taxonomy" id="67767"/>
    <lineage>
        <taxon>Eukaryota</taxon>
        <taxon>Metazoa</taxon>
        <taxon>Ecdysozoa</taxon>
        <taxon>Arthropoda</taxon>
        <taxon>Hexapoda</taxon>
        <taxon>Insecta</taxon>
        <taxon>Pterygota</taxon>
        <taxon>Neoptera</taxon>
        <taxon>Endopterygota</taxon>
        <taxon>Hymenoptera</taxon>
        <taxon>Apocrita</taxon>
        <taxon>Aculeata</taxon>
        <taxon>Formicoidea</taxon>
        <taxon>Formicidae</taxon>
        <taxon>Formicinae</taxon>
        <taxon>Lasius</taxon>
        <taxon>Lasius</taxon>
    </lineage>
</organism>
<proteinExistence type="predicted"/>
<name>A0A0J7JX14_LASNI</name>
<dbReference type="Proteomes" id="UP000036403">
    <property type="component" value="Unassembled WGS sequence"/>
</dbReference>
<accession>A0A0J7JX14</accession>
<dbReference type="EMBL" id="LBMM01024192">
    <property type="protein sequence ID" value="KMQ82609.1"/>
    <property type="molecule type" value="Genomic_DNA"/>
</dbReference>
<protein>
    <submittedName>
        <fullName evidence="1">Uncharacterized protein</fullName>
    </submittedName>
</protein>
<comment type="caution">
    <text evidence="1">The sequence shown here is derived from an EMBL/GenBank/DDBJ whole genome shotgun (WGS) entry which is preliminary data.</text>
</comment>
<dbReference type="PaxDb" id="67767-A0A0J7JX14"/>
<gene>
    <name evidence="1" type="ORF">RF55_22400</name>
</gene>
<feature type="non-terminal residue" evidence="1">
    <location>
        <position position="1"/>
    </location>
</feature>
<evidence type="ECO:0000313" key="1">
    <source>
        <dbReference type="EMBL" id="KMQ82609.1"/>
    </source>
</evidence>
<keyword evidence="2" id="KW-1185">Reference proteome</keyword>
<reference evidence="1 2" key="1">
    <citation type="submission" date="2015-04" db="EMBL/GenBank/DDBJ databases">
        <title>Lasius niger genome sequencing.</title>
        <authorList>
            <person name="Konorov E.A."/>
            <person name="Nikitin M.A."/>
            <person name="Kirill M.V."/>
            <person name="Chang P."/>
        </authorList>
    </citation>
    <scope>NUCLEOTIDE SEQUENCE [LARGE SCALE GENOMIC DNA]</scope>
    <source>
        <tissue evidence="1">Whole</tissue>
    </source>
</reference>
<sequence length="98" mass="10010">YAGGGVKDGLLHQPWARGDQAAQVAAMRIERVQGQGGAYADQYPGARVFGVGGNHRQKTVNAQLAGVGIAVADAAGGSRGAQPLETLAGMLVQEFLHA</sequence>
<evidence type="ECO:0000313" key="2">
    <source>
        <dbReference type="Proteomes" id="UP000036403"/>
    </source>
</evidence>